<dbReference type="EMBL" id="RJUF01000004">
    <property type="protein sequence ID" value="MCP9761928.1"/>
    <property type="molecule type" value="Genomic_DNA"/>
</dbReference>
<feature type="chain" id="PRO_5042240057" evidence="1">
    <location>
        <begin position="20"/>
        <end position="353"/>
    </location>
</feature>
<evidence type="ECO:0000313" key="2">
    <source>
        <dbReference type="EMBL" id="MCP9761928.1"/>
    </source>
</evidence>
<keyword evidence="3" id="KW-1185">Reference proteome</keyword>
<dbReference type="Proteomes" id="UP001204144">
    <property type="component" value="Unassembled WGS sequence"/>
</dbReference>
<dbReference type="NCBIfam" id="TIGR03519">
    <property type="entry name" value="T9SS_PorP_fam"/>
    <property type="match status" value="1"/>
</dbReference>
<protein>
    <submittedName>
        <fullName evidence="2">Type IX secretion system membrane protein PorP/SprF</fullName>
    </submittedName>
</protein>
<gene>
    <name evidence="2" type="ORF">EGI31_03100</name>
</gene>
<comment type="caution">
    <text evidence="2">The sequence shown here is derived from an EMBL/GenBank/DDBJ whole genome shotgun (WGS) entry which is preliminary data.</text>
</comment>
<sequence>MKRLFQILILANLVNVAFAQDPQFTQFYAAPLYHNPAFTGSGYAPRLIYNYRNQWPSLNANFITSVISVDHFIEKANSGIGITMMSDAQGNRIKNSEVTALYAYQLRVGEKNFLRMGLQGSYSNRGFDPNGLIFGDQLSNSGYTGNPSADPYASLTNYRTVKNFDVGSGVLFYNPKVFMGLAVTHITQPTVSYSGVSTADGCATGDCIPRKYVVNGGYNINLSHLITGSANMDKEFTITPTFLYKKQGQFSQLDLGAYATYTPLTLGLQYRGIPLKKVFDNFPNQDAIAALVGFRFDNFSVGYSYDFTISGLAAGRGTGGSHEFSISYQLDKFDNDKSPYLKQRKKELACPKF</sequence>
<reference evidence="2 3" key="1">
    <citation type="submission" date="2018-11" db="EMBL/GenBank/DDBJ databases">
        <title>Novel bacteria species description.</title>
        <authorList>
            <person name="Han J.-H."/>
        </authorList>
    </citation>
    <scope>NUCLEOTIDE SEQUENCE [LARGE SCALE GENOMIC DNA]</scope>
    <source>
        <strain evidence="2 3">KCTC23259</strain>
    </source>
</reference>
<accession>A0AAE3GZ90</accession>
<keyword evidence="1" id="KW-0732">Signal</keyword>
<dbReference type="AlphaFoldDB" id="A0AAE3GZ90"/>
<proteinExistence type="predicted"/>
<dbReference type="InterPro" id="IPR019861">
    <property type="entry name" value="PorP/SprF_Bacteroidetes"/>
</dbReference>
<evidence type="ECO:0000256" key="1">
    <source>
        <dbReference type="SAM" id="SignalP"/>
    </source>
</evidence>
<evidence type="ECO:0000313" key="3">
    <source>
        <dbReference type="Proteomes" id="UP001204144"/>
    </source>
</evidence>
<feature type="signal peptide" evidence="1">
    <location>
        <begin position="1"/>
        <end position="19"/>
    </location>
</feature>
<name>A0AAE3GZ90_9BACT</name>
<dbReference type="RefSeq" id="WP_255035676.1">
    <property type="nucleotide sequence ID" value="NZ_RJUF01000004.1"/>
</dbReference>
<organism evidence="2 3">
    <name type="scientific">Lacihabitans soyangensis</name>
    <dbReference type="NCBI Taxonomy" id="869394"/>
    <lineage>
        <taxon>Bacteria</taxon>
        <taxon>Pseudomonadati</taxon>
        <taxon>Bacteroidota</taxon>
        <taxon>Cytophagia</taxon>
        <taxon>Cytophagales</taxon>
        <taxon>Leadbetterellaceae</taxon>
        <taxon>Lacihabitans</taxon>
    </lineage>
</organism>
<dbReference type="Pfam" id="PF11751">
    <property type="entry name" value="PorP_SprF"/>
    <property type="match status" value="1"/>
</dbReference>